<evidence type="ECO:0000313" key="12">
    <source>
        <dbReference type="Proteomes" id="UP000607559"/>
    </source>
</evidence>
<dbReference type="SUPFAM" id="SSF56935">
    <property type="entry name" value="Porins"/>
    <property type="match status" value="1"/>
</dbReference>
<dbReference type="Proteomes" id="UP000607559">
    <property type="component" value="Unassembled WGS sequence"/>
</dbReference>
<evidence type="ECO:0000259" key="10">
    <source>
        <dbReference type="Pfam" id="PF07715"/>
    </source>
</evidence>
<dbReference type="InterPro" id="IPR036942">
    <property type="entry name" value="Beta-barrel_TonB_sf"/>
</dbReference>
<feature type="domain" description="Secretin/TonB short N-terminal" evidence="9">
    <location>
        <begin position="48"/>
        <end position="96"/>
    </location>
</feature>
<evidence type="ECO:0000256" key="2">
    <source>
        <dbReference type="ARBA" id="ARBA00022448"/>
    </source>
</evidence>
<keyword evidence="8" id="KW-0732">Signal</keyword>
<dbReference type="InterPro" id="IPR037066">
    <property type="entry name" value="Plug_dom_sf"/>
</dbReference>
<evidence type="ECO:0000256" key="8">
    <source>
        <dbReference type="SAM" id="SignalP"/>
    </source>
</evidence>
<keyword evidence="3 7" id="KW-1134">Transmembrane beta strand</keyword>
<dbReference type="Pfam" id="PF07715">
    <property type="entry name" value="Plug"/>
    <property type="match status" value="1"/>
</dbReference>
<sequence length="1077" mass="116839">MKLTMLFLLFGLLQAEANVNAQGSITLNAQQTEIAKVLNKIEKKGEFRFLYNYDLSSLRTKVTVDWQNTPINEALSRLFKNTDLTFKVLTNNLIVVLSNKLQRLPIRITGTVTGDNNEPLSGVSVQIRGSSAGTSTNNKGEYTLTVEDSATLIFSYIGYTTKEVAVGGQNVVNAQLTTSSKALDQVVVIGYGSQRKADITSAVSTISVKDVSSRPVISTSEVLAGKAPGVQVFQPSGAPGSDFSVRIRGIASPNGAEPIYVIDGVVAGDTKSLDPNTIESISVLKDAAAAGIYGAAGSTNGVVLITTKQGSKGKTRTDINAYTGIQQITKKLDVLNNQQYLSLLQDEYTNAHKSVPTLPNNFTANNNWQDLIYHTAVQTGANATFSGGSQKGTWLLGLGYLNQDGIVHTSNFKRYSINFKLEQNMNDWLSVGSHISYNRSYTTTIPDGTSAQHGGTILAALTTPPIVPVIDAKGVYGSNFDGTANPVGNIYDQNNSTAANNLLGDVHVEIKLPFNIKYRSSAGLSLEQYNYNYFLNPFNNAYGISIQGLATNTSQEVLRYTLDNTLTWNRSFGDHNFNVVVGTETINEKYYNNSQSGRGFATAAVPTLNAASSNQSVYSYQTDWAVLSYFGRVNYSYKDKYLFTGSLRADGSSRVGINNQYGYFPAFSGGWRVSKEDFMDNIHFIEDLKVRAGWGETGNLPPAGVTVYPSYTSLNPGAPYIFGGNPTPGVILANPIGNSGLKWEAGQQLNIGFDLAVLKGRVSLSADYYNKKTKNLIFTETLPATNGNDDGQQLINLPGYDQNRGFEFSLTGVIVKTHDFDWTATVNTSFNKNRIYGLDSASTFYYGGIEFGGGGTNQYVSVVKNGLPLGAFYGYKALGVDPATGYEKFADLNHDGVIDPNHDRTYLGSGLPTFIYSFVNNLTYKNFGLDLLFDGVGGNKIFDASAIETQGMSSPNNATTEVLRRWRKPGDITDVPLAQFGDSAANSRISSRFIQNGAFFRLKSATLSYHLSTEGLKHAGIYGMRFYVTGQNLFTITGYKGYNPEVNQAGTSSTALGIDYGTYPQSRIYTVGVNLEL</sequence>
<dbReference type="EMBL" id="BMJC01000004">
    <property type="protein sequence ID" value="GGB12165.1"/>
    <property type="molecule type" value="Genomic_DNA"/>
</dbReference>
<dbReference type="RefSeq" id="WP_188934962.1">
    <property type="nucleotide sequence ID" value="NZ_BMJC01000004.1"/>
</dbReference>
<protein>
    <submittedName>
        <fullName evidence="11">SusC/RagA family TonB-linked outer membrane protein</fullName>
    </submittedName>
</protein>
<dbReference type="AlphaFoldDB" id="A0A8J2UFW9"/>
<feature type="domain" description="TonB-dependent receptor plug" evidence="10">
    <location>
        <begin position="196"/>
        <end position="298"/>
    </location>
</feature>
<dbReference type="InterPro" id="IPR011662">
    <property type="entry name" value="Secretin/TonB_short_N"/>
</dbReference>
<comment type="similarity">
    <text evidence="7">Belongs to the TonB-dependent receptor family.</text>
</comment>
<dbReference type="Gene3D" id="2.170.130.10">
    <property type="entry name" value="TonB-dependent receptor, plug domain"/>
    <property type="match status" value="1"/>
</dbReference>
<feature type="signal peptide" evidence="8">
    <location>
        <begin position="1"/>
        <end position="21"/>
    </location>
</feature>
<accession>A0A8J2UFW9</accession>
<gene>
    <name evidence="11" type="ORF">GCM10011511_39720</name>
</gene>
<dbReference type="NCBIfam" id="TIGR04056">
    <property type="entry name" value="OMP_RagA_SusC"/>
    <property type="match status" value="1"/>
</dbReference>
<feature type="chain" id="PRO_5035329105" evidence="8">
    <location>
        <begin position="22"/>
        <end position="1077"/>
    </location>
</feature>
<dbReference type="InterPro" id="IPR012910">
    <property type="entry name" value="Plug_dom"/>
</dbReference>
<dbReference type="InterPro" id="IPR039426">
    <property type="entry name" value="TonB-dep_rcpt-like"/>
</dbReference>
<keyword evidence="12" id="KW-1185">Reference proteome</keyword>
<comment type="caution">
    <text evidence="11">The sequence shown here is derived from an EMBL/GenBank/DDBJ whole genome shotgun (WGS) entry which is preliminary data.</text>
</comment>
<evidence type="ECO:0000256" key="1">
    <source>
        <dbReference type="ARBA" id="ARBA00004571"/>
    </source>
</evidence>
<keyword evidence="4 7" id="KW-0812">Transmembrane</keyword>
<evidence type="ECO:0000313" key="11">
    <source>
        <dbReference type="EMBL" id="GGB12165.1"/>
    </source>
</evidence>
<evidence type="ECO:0000256" key="4">
    <source>
        <dbReference type="ARBA" id="ARBA00022692"/>
    </source>
</evidence>
<dbReference type="Pfam" id="PF13715">
    <property type="entry name" value="CarbopepD_reg_2"/>
    <property type="match status" value="1"/>
</dbReference>
<reference evidence="11" key="2">
    <citation type="submission" date="2020-09" db="EMBL/GenBank/DDBJ databases">
        <authorList>
            <person name="Sun Q."/>
            <person name="Zhou Y."/>
        </authorList>
    </citation>
    <scope>NUCLEOTIDE SEQUENCE</scope>
    <source>
        <strain evidence="11">CGMCC 1.15448</strain>
    </source>
</reference>
<dbReference type="InterPro" id="IPR008969">
    <property type="entry name" value="CarboxyPept-like_regulatory"/>
</dbReference>
<keyword evidence="6 7" id="KW-0998">Cell outer membrane</keyword>
<evidence type="ECO:0000256" key="6">
    <source>
        <dbReference type="ARBA" id="ARBA00023237"/>
    </source>
</evidence>
<name>A0A8J2UFW9_9BACT</name>
<dbReference type="InterPro" id="IPR023996">
    <property type="entry name" value="TonB-dep_OMP_SusC/RagA"/>
</dbReference>
<dbReference type="Pfam" id="PF07660">
    <property type="entry name" value="STN"/>
    <property type="match status" value="1"/>
</dbReference>
<reference evidence="11" key="1">
    <citation type="journal article" date="2014" name="Int. J. Syst. Evol. Microbiol.">
        <title>Complete genome sequence of Corynebacterium casei LMG S-19264T (=DSM 44701T), isolated from a smear-ripened cheese.</title>
        <authorList>
            <consortium name="US DOE Joint Genome Institute (JGI-PGF)"/>
            <person name="Walter F."/>
            <person name="Albersmeier A."/>
            <person name="Kalinowski J."/>
            <person name="Ruckert C."/>
        </authorList>
    </citation>
    <scope>NUCLEOTIDE SEQUENCE</scope>
    <source>
        <strain evidence="11">CGMCC 1.15448</strain>
    </source>
</reference>
<dbReference type="SUPFAM" id="SSF49464">
    <property type="entry name" value="Carboxypeptidase regulatory domain-like"/>
    <property type="match status" value="1"/>
</dbReference>
<evidence type="ECO:0000256" key="3">
    <source>
        <dbReference type="ARBA" id="ARBA00022452"/>
    </source>
</evidence>
<evidence type="ECO:0000256" key="7">
    <source>
        <dbReference type="PROSITE-ProRule" id="PRU01360"/>
    </source>
</evidence>
<dbReference type="PROSITE" id="PS52016">
    <property type="entry name" value="TONB_DEPENDENT_REC_3"/>
    <property type="match status" value="1"/>
</dbReference>
<dbReference type="Gene3D" id="2.60.40.1120">
    <property type="entry name" value="Carboxypeptidase-like, regulatory domain"/>
    <property type="match status" value="1"/>
</dbReference>
<comment type="subcellular location">
    <subcellularLocation>
        <location evidence="1 7">Cell outer membrane</location>
        <topology evidence="1 7">Multi-pass membrane protein</topology>
    </subcellularLocation>
</comment>
<keyword evidence="5 7" id="KW-0472">Membrane</keyword>
<proteinExistence type="inferred from homology"/>
<keyword evidence="2 7" id="KW-0813">Transport</keyword>
<evidence type="ECO:0000259" key="9">
    <source>
        <dbReference type="Pfam" id="PF07660"/>
    </source>
</evidence>
<dbReference type="GO" id="GO:0009279">
    <property type="term" value="C:cell outer membrane"/>
    <property type="evidence" value="ECO:0007669"/>
    <property type="project" value="UniProtKB-SubCell"/>
</dbReference>
<dbReference type="Gene3D" id="2.40.170.20">
    <property type="entry name" value="TonB-dependent receptor, beta-barrel domain"/>
    <property type="match status" value="1"/>
</dbReference>
<organism evidence="11 12">
    <name type="scientific">Puia dinghuensis</name>
    <dbReference type="NCBI Taxonomy" id="1792502"/>
    <lineage>
        <taxon>Bacteria</taxon>
        <taxon>Pseudomonadati</taxon>
        <taxon>Bacteroidota</taxon>
        <taxon>Chitinophagia</taxon>
        <taxon>Chitinophagales</taxon>
        <taxon>Chitinophagaceae</taxon>
        <taxon>Puia</taxon>
    </lineage>
</organism>
<evidence type="ECO:0000256" key="5">
    <source>
        <dbReference type="ARBA" id="ARBA00023136"/>
    </source>
</evidence>